<dbReference type="CDD" id="cd08760">
    <property type="entry name" value="Cyt_b561_FRRS1_like"/>
    <property type="match status" value="1"/>
</dbReference>
<dbReference type="Gene3D" id="1.20.120.1770">
    <property type="match status" value="1"/>
</dbReference>
<feature type="transmembrane region" description="Helical" evidence="8">
    <location>
        <begin position="35"/>
        <end position="55"/>
    </location>
</feature>
<feature type="transmembrane region" description="Helical" evidence="8">
    <location>
        <begin position="426"/>
        <end position="448"/>
    </location>
</feature>
<keyword evidence="2" id="KW-0813">Transport</keyword>
<evidence type="ECO:0000313" key="11">
    <source>
        <dbReference type="EMBL" id="MFH4975290.1"/>
    </source>
</evidence>
<evidence type="ECO:0000256" key="7">
    <source>
        <dbReference type="SAM" id="MobiDB-lite"/>
    </source>
</evidence>
<evidence type="ECO:0000259" key="10">
    <source>
        <dbReference type="PROSITE" id="PS50939"/>
    </source>
</evidence>
<feature type="region of interest" description="Disordered" evidence="7">
    <location>
        <begin position="1"/>
        <end position="26"/>
    </location>
</feature>
<feature type="domain" description="DOMON" evidence="9">
    <location>
        <begin position="80"/>
        <end position="210"/>
    </location>
</feature>
<evidence type="ECO:0000256" key="5">
    <source>
        <dbReference type="ARBA" id="ARBA00022989"/>
    </source>
</evidence>
<sequence>MGKEKGRSNIIRSSNPVQRRLSPNKSDSLKGSAMFNVWLAVLFAFPRVSLIWTFSIEDCGRTKGCWFQPPNCQDNNVQLCDGMVQWTVQPDGFSFDLEAKISDLKRDSAHYVAVGFSKDQRMGDDSVLECVVDKNGAGNAFLSFNDETTNQRLLQASEVMLSNISTGLEDGHIKCSAKWLLDAKNDVDNGDTYKVFNLEEQPWYLLFARGDADPRSLEKRIHFLNDGPQLPWMTDTKIVFCRYNCSTSPTFIVSEMIQSHVSRWWRYRLALLHGVLMVFAWWVLASSAILVARYFKPIWPEKKLFGTAVWFQVHRDFALTSVLLQLLALLLIFYQANWVWYGCSYECSSDSFSKQMHVITGFSAVCCAAVQPLIAVIRPGPNSSLRPIFSWVHWFVGTNAWILASITILLSVPLGKTGLMLGFGHIPTIIMAAYIVVFLFSNVILEIFSSQSERRTQKIGSSDMALSIVNGPSTESATAKPTWAKMRQTIFGIHSVAAVATTITIIYMLVARLLAHS</sequence>
<feature type="transmembrane region" description="Helical" evidence="8">
    <location>
        <begin position="316"/>
        <end position="336"/>
    </location>
</feature>
<dbReference type="PROSITE" id="PS50836">
    <property type="entry name" value="DOMON"/>
    <property type="match status" value="1"/>
</dbReference>
<dbReference type="GO" id="GO:0016020">
    <property type="term" value="C:membrane"/>
    <property type="evidence" value="ECO:0007669"/>
    <property type="project" value="UniProtKB-SubCell"/>
</dbReference>
<feature type="domain" description="Cytochrome b561" evidence="10">
    <location>
        <begin position="237"/>
        <end position="449"/>
    </location>
</feature>
<organism evidence="11 12">
    <name type="scientific">Gnathostoma spinigerum</name>
    <dbReference type="NCBI Taxonomy" id="75299"/>
    <lineage>
        <taxon>Eukaryota</taxon>
        <taxon>Metazoa</taxon>
        <taxon>Ecdysozoa</taxon>
        <taxon>Nematoda</taxon>
        <taxon>Chromadorea</taxon>
        <taxon>Rhabditida</taxon>
        <taxon>Spirurina</taxon>
        <taxon>Gnathostomatomorpha</taxon>
        <taxon>Gnathostomatoidea</taxon>
        <taxon>Gnathostomatidae</taxon>
        <taxon>Gnathostoma</taxon>
    </lineage>
</organism>
<feature type="transmembrane region" description="Helical" evidence="8">
    <location>
        <begin position="270"/>
        <end position="295"/>
    </location>
</feature>
<dbReference type="InterPro" id="IPR005018">
    <property type="entry name" value="DOMON_domain"/>
</dbReference>
<gene>
    <name evidence="11" type="ORF">AB6A40_001999</name>
</gene>
<dbReference type="CDD" id="cd09628">
    <property type="entry name" value="DOMON_SDR_2_like"/>
    <property type="match status" value="1"/>
</dbReference>
<dbReference type="SMART" id="SM00665">
    <property type="entry name" value="B561"/>
    <property type="match status" value="1"/>
</dbReference>
<evidence type="ECO:0000256" key="3">
    <source>
        <dbReference type="ARBA" id="ARBA00022692"/>
    </source>
</evidence>
<dbReference type="AlphaFoldDB" id="A0ABD6E5H5"/>
<dbReference type="Proteomes" id="UP001608902">
    <property type="component" value="Unassembled WGS sequence"/>
</dbReference>
<name>A0ABD6E5H5_9BILA</name>
<dbReference type="InterPro" id="IPR006593">
    <property type="entry name" value="Cyt_b561/ferric_Rdtase_TM"/>
</dbReference>
<protein>
    <recommendedName>
        <fullName evidence="13">Ferric-chelate reductase 1</fullName>
    </recommendedName>
</protein>
<evidence type="ECO:0000256" key="6">
    <source>
        <dbReference type="ARBA" id="ARBA00023136"/>
    </source>
</evidence>
<evidence type="ECO:0000256" key="2">
    <source>
        <dbReference type="ARBA" id="ARBA00022448"/>
    </source>
</evidence>
<reference evidence="11 12" key="1">
    <citation type="submission" date="2024-08" db="EMBL/GenBank/DDBJ databases">
        <title>Gnathostoma spinigerum genome.</title>
        <authorList>
            <person name="Gonzalez-Bertolin B."/>
            <person name="Monzon S."/>
            <person name="Zaballos A."/>
            <person name="Jimenez P."/>
            <person name="Dekumyoy P."/>
            <person name="Varona S."/>
            <person name="Cuesta I."/>
            <person name="Sumanam S."/>
            <person name="Adisakwattana P."/>
            <person name="Gasser R.B."/>
            <person name="Hernandez-Gonzalez A."/>
            <person name="Young N.D."/>
            <person name="Perteguer M.J."/>
        </authorList>
    </citation>
    <scope>NUCLEOTIDE SEQUENCE [LARGE SCALE GENOMIC DNA]</scope>
    <source>
        <strain evidence="11">AL3</strain>
        <tissue evidence="11">Liver</tissue>
    </source>
</reference>
<dbReference type="PROSITE" id="PS50939">
    <property type="entry name" value="CYTOCHROME_B561"/>
    <property type="match status" value="1"/>
</dbReference>
<evidence type="ECO:0000256" key="8">
    <source>
        <dbReference type="SAM" id="Phobius"/>
    </source>
</evidence>
<dbReference type="InterPro" id="IPR042789">
    <property type="entry name" value="FRRS1L"/>
</dbReference>
<dbReference type="Pfam" id="PF03188">
    <property type="entry name" value="Cytochrom_B561"/>
    <property type="match status" value="1"/>
</dbReference>
<dbReference type="PANTHER" id="PTHR46902">
    <property type="entry name" value="DOMON DOMAIN-CONTAINING PROTEIN FRRS1L"/>
    <property type="match status" value="1"/>
</dbReference>
<dbReference type="Pfam" id="PF03351">
    <property type="entry name" value="DOMON"/>
    <property type="match status" value="1"/>
</dbReference>
<evidence type="ECO:0000256" key="1">
    <source>
        <dbReference type="ARBA" id="ARBA00004370"/>
    </source>
</evidence>
<keyword evidence="5 8" id="KW-1133">Transmembrane helix</keyword>
<evidence type="ECO:0000256" key="4">
    <source>
        <dbReference type="ARBA" id="ARBA00022982"/>
    </source>
</evidence>
<keyword evidence="6 8" id="KW-0472">Membrane</keyword>
<feature type="compositionally biased region" description="Polar residues" evidence="7">
    <location>
        <begin position="10"/>
        <end position="26"/>
    </location>
</feature>
<evidence type="ECO:0000313" key="12">
    <source>
        <dbReference type="Proteomes" id="UP001608902"/>
    </source>
</evidence>
<dbReference type="EMBL" id="JBGFUD010000819">
    <property type="protein sequence ID" value="MFH4975290.1"/>
    <property type="molecule type" value="Genomic_DNA"/>
</dbReference>
<feature type="transmembrane region" description="Helical" evidence="8">
    <location>
        <begin position="388"/>
        <end position="414"/>
    </location>
</feature>
<comment type="subcellular location">
    <subcellularLocation>
        <location evidence="1">Membrane</location>
    </subcellularLocation>
</comment>
<evidence type="ECO:0000259" key="9">
    <source>
        <dbReference type="PROSITE" id="PS50836"/>
    </source>
</evidence>
<dbReference type="PANTHER" id="PTHR46902:SF1">
    <property type="entry name" value="DOMON DOMAIN-CONTAINING PROTEIN FRRS1L"/>
    <property type="match status" value="1"/>
</dbReference>
<feature type="transmembrane region" description="Helical" evidence="8">
    <location>
        <begin position="356"/>
        <end position="376"/>
    </location>
</feature>
<keyword evidence="4" id="KW-0249">Electron transport</keyword>
<dbReference type="SMART" id="SM00664">
    <property type="entry name" value="DoH"/>
    <property type="match status" value="1"/>
</dbReference>
<keyword evidence="3 8" id="KW-0812">Transmembrane</keyword>
<evidence type="ECO:0008006" key="13">
    <source>
        <dbReference type="Google" id="ProtNLM"/>
    </source>
</evidence>
<feature type="transmembrane region" description="Helical" evidence="8">
    <location>
        <begin position="490"/>
        <end position="510"/>
    </location>
</feature>
<comment type="caution">
    <text evidence="11">The sequence shown here is derived from an EMBL/GenBank/DDBJ whole genome shotgun (WGS) entry which is preliminary data.</text>
</comment>
<keyword evidence="12" id="KW-1185">Reference proteome</keyword>
<proteinExistence type="predicted"/>
<accession>A0ABD6E5H5</accession>